<sequence>MSRVLMVPAVVVLILSVGSAAPVPKHLVPKEALYHAHTPGIRFAWDHKYDRMEPEATVMVVTDVDRQAEGHVVSMGFVIKEQVAVIREKVRVSDRGVALVEYGGCKVDPPMWLLKLPLKPGEQWETTTVMQEAEQKFRHTVGKPEWVEVPAGRFMAVPVVQEFLDVFGMDNGAEIKRVPEKHWYAPGIGCIKTTVSTHRTSVLKSISLDKK</sequence>
<accession>A0ABS5BRJ6</accession>
<feature type="signal peptide" evidence="1">
    <location>
        <begin position="1"/>
        <end position="20"/>
    </location>
</feature>
<organism evidence="2 3">
    <name type="scientific">Gemmata palustris</name>
    <dbReference type="NCBI Taxonomy" id="2822762"/>
    <lineage>
        <taxon>Bacteria</taxon>
        <taxon>Pseudomonadati</taxon>
        <taxon>Planctomycetota</taxon>
        <taxon>Planctomycetia</taxon>
        <taxon>Gemmatales</taxon>
        <taxon>Gemmataceae</taxon>
        <taxon>Gemmata</taxon>
    </lineage>
</organism>
<evidence type="ECO:0000313" key="3">
    <source>
        <dbReference type="Proteomes" id="UP000676565"/>
    </source>
</evidence>
<dbReference type="Gene3D" id="2.40.360.20">
    <property type="match status" value="1"/>
</dbReference>
<gene>
    <name evidence="2" type="ORF">J8F10_13380</name>
</gene>
<evidence type="ECO:0000256" key="1">
    <source>
        <dbReference type="SAM" id="SignalP"/>
    </source>
</evidence>
<protein>
    <submittedName>
        <fullName evidence="2">Uncharacterized protein</fullName>
    </submittedName>
</protein>
<proteinExistence type="predicted"/>
<comment type="caution">
    <text evidence="2">The sequence shown here is derived from an EMBL/GenBank/DDBJ whole genome shotgun (WGS) entry which is preliminary data.</text>
</comment>
<dbReference type="RefSeq" id="WP_210654297.1">
    <property type="nucleotide sequence ID" value="NZ_JAGKQQ010000001.1"/>
</dbReference>
<name>A0ABS5BRJ6_9BACT</name>
<evidence type="ECO:0000313" key="2">
    <source>
        <dbReference type="EMBL" id="MBP3956276.1"/>
    </source>
</evidence>
<keyword evidence="3" id="KW-1185">Reference proteome</keyword>
<dbReference type="Proteomes" id="UP000676565">
    <property type="component" value="Unassembled WGS sequence"/>
</dbReference>
<feature type="chain" id="PRO_5047368958" evidence="1">
    <location>
        <begin position="21"/>
        <end position="211"/>
    </location>
</feature>
<keyword evidence="1" id="KW-0732">Signal</keyword>
<dbReference type="EMBL" id="JAGKQQ010000001">
    <property type="protein sequence ID" value="MBP3956276.1"/>
    <property type="molecule type" value="Genomic_DNA"/>
</dbReference>
<reference evidence="2 3" key="1">
    <citation type="submission" date="2021-04" db="EMBL/GenBank/DDBJ databases">
        <authorList>
            <person name="Ivanova A."/>
        </authorList>
    </citation>
    <scope>NUCLEOTIDE SEQUENCE [LARGE SCALE GENOMIC DNA]</scope>
    <source>
        <strain evidence="2 3">G18</strain>
    </source>
</reference>